<dbReference type="AlphaFoldDB" id="A0A1D1YGT8"/>
<feature type="transmembrane region" description="Helical" evidence="1">
    <location>
        <begin position="38"/>
        <end position="59"/>
    </location>
</feature>
<proteinExistence type="predicted"/>
<protein>
    <submittedName>
        <fullName evidence="2">Bifunctional protein HldE</fullName>
    </submittedName>
</protein>
<feature type="transmembrane region" description="Helical" evidence="1">
    <location>
        <begin position="90"/>
        <end position="115"/>
    </location>
</feature>
<keyword evidence="1" id="KW-0472">Membrane</keyword>
<sequence length="152" mass="15949">YPRISGVAKASQVVLSAPISVGCSCNPPPQRAKTNGGLLLAAILTSPARCLALLNWVTWARSSPSPDLRRLGSRDLLGGWARAGGNPGELAVVGGCFAFPGIHGVLGVLLSLGFMRFWVLGTVGRCELPLPLGKNSPRSHLSPPRKPVVTHR</sequence>
<organism evidence="2">
    <name type="scientific">Anthurium amnicola</name>
    <dbReference type="NCBI Taxonomy" id="1678845"/>
    <lineage>
        <taxon>Eukaryota</taxon>
        <taxon>Viridiplantae</taxon>
        <taxon>Streptophyta</taxon>
        <taxon>Embryophyta</taxon>
        <taxon>Tracheophyta</taxon>
        <taxon>Spermatophyta</taxon>
        <taxon>Magnoliopsida</taxon>
        <taxon>Liliopsida</taxon>
        <taxon>Araceae</taxon>
        <taxon>Pothoideae</taxon>
        <taxon>Potheae</taxon>
        <taxon>Anthurium</taxon>
    </lineage>
</organism>
<gene>
    <name evidence="2" type="primary">hldE_0</name>
    <name evidence="2" type="ORF">g.111010</name>
</gene>
<accession>A0A1D1YGT8</accession>
<feature type="non-terminal residue" evidence="2">
    <location>
        <position position="1"/>
    </location>
</feature>
<name>A0A1D1YGT8_9ARAE</name>
<reference evidence="2" key="1">
    <citation type="submission" date="2015-07" db="EMBL/GenBank/DDBJ databases">
        <title>Transcriptome Assembly of Anthurium amnicola.</title>
        <authorList>
            <person name="Suzuki J."/>
        </authorList>
    </citation>
    <scope>NUCLEOTIDE SEQUENCE</scope>
</reference>
<evidence type="ECO:0000313" key="2">
    <source>
        <dbReference type="EMBL" id="JAT53821.1"/>
    </source>
</evidence>
<keyword evidence="1" id="KW-0812">Transmembrane</keyword>
<evidence type="ECO:0000256" key="1">
    <source>
        <dbReference type="SAM" id="Phobius"/>
    </source>
</evidence>
<dbReference type="EMBL" id="GDJX01014115">
    <property type="protein sequence ID" value="JAT53821.1"/>
    <property type="molecule type" value="Transcribed_RNA"/>
</dbReference>
<keyword evidence="1" id="KW-1133">Transmembrane helix</keyword>